<keyword evidence="7" id="KW-1185">Reference proteome</keyword>
<feature type="signal peptide" evidence="4">
    <location>
        <begin position="1"/>
        <end position="24"/>
    </location>
</feature>
<keyword evidence="3" id="KW-0812">Transmembrane</keyword>
<dbReference type="PROSITE" id="PS51473">
    <property type="entry name" value="GNK2"/>
    <property type="match status" value="2"/>
</dbReference>
<feature type="transmembrane region" description="Helical" evidence="3">
    <location>
        <begin position="242"/>
        <end position="263"/>
    </location>
</feature>
<organism evidence="6 7">
    <name type="scientific">Trifolium subterraneum</name>
    <name type="common">Subterranean clover</name>
    <dbReference type="NCBI Taxonomy" id="3900"/>
    <lineage>
        <taxon>Eukaryota</taxon>
        <taxon>Viridiplantae</taxon>
        <taxon>Streptophyta</taxon>
        <taxon>Embryophyta</taxon>
        <taxon>Tracheophyta</taxon>
        <taxon>Spermatophyta</taxon>
        <taxon>Magnoliopsida</taxon>
        <taxon>eudicotyledons</taxon>
        <taxon>Gunneridae</taxon>
        <taxon>Pentapetalae</taxon>
        <taxon>rosids</taxon>
        <taxon>fabids</taxon>
        <taxon>Fabales</taxon>
        <taxon>Fabaceae</taxon>
        <taxon>Papilionoideae</taxon>
        <taxon>50 kb inversion clade</taxon>
        <taxon>NPAAA clade</taxon>
        <taxon>Hologalegina</taxon>
        <taxon>IRL clade</taxon>
        <taxon>Trifolieae</taxon>
        <taxon>Trifolium</taxon>
    </lineage>
</organism>
<keyword evidence="1 4" id="KW-0732">Signal</keyword>
<keyword evidence="3" id="KW-1133">Transmembrane helix</keyword>
<keyword evidence="2" id="KW-0677">Repeat</keyword>
<accession>A0A2Z6MMM5</accession>
<sequence length="283" mass="31471">MDTPKYKLLLSICLCVMKMITTKATPTYTTAYCTNTTTYVLQTTFETNLEALLFSFSNSNHPNTSFSIVGLGTSDAVNGLFLCRGDINVTDPVCQECLTAAVKEIIIRCPNQTEALIWYDECFLRYTNRYFPFNKIVPGATLDDGNISSGVDLEIFNRSLHGLLNDLVTEVATSLQTEKFASGETAVTESMKLYGLVQCTYDLTESQCETCLRDAIGTLPNGKQGARALLSSWDSKLGPGTIAVVIIVPVVFLMILFLGCYYFKKWSKKKRRLMLQSMTDNCM</sequence>
<dbReference type="PANTHER" id="PTHR32099">
    <property type="entry name" value="CYSTEINE-RICH REPEAT SECRETORY PROTEIN"/>
    <property type="match status" value="1"/>
</dbReference>
<protein>
    <recommendedName>
        <fullName evidence="5">Gnk2-homologous domain-containing protein</fullName>
    </recommendedName>
</protein>
<proteinExistence type="predicted"/>
<dbReference type="InterPro" id="IPR002902">
    <property type="entry name" value="GNK2"/>
</dbReference>
<gene>
    <name evidence="6" type="ORF">TSUD_115730</name>
</gene>
<dbReference type="PANTHER" id="PTHR32099:SF42">
    <property type="entry name" value="CYSTEINE-RICH RECEPTOR-LIKE PROTEIN KINASE 9-RELATED"/>
    <property type="match status" value="1"/>
</dbReference>
<evidence type="ECO:0000256" key="3">
    <source>
        <dbReference type="SAM" id="Phobius"/>
    </source>
</evidence>
<evidence type="ECO:0000256" key="4">
    <source>
        <dbReference type="SAM" id="SignalP"/>
    </source>
</evidence>
<name>A0A2Z6MMM5_TRISU</name>
<dbReference type="EMBL" id="DF973298">
    <property type="protein sequence ID" value="GAU24850.1"/>
    <property type="molecule type" value="Genomic_DNA"/>
</dbReference>
<feature type="chain" id="PRO_5016358323" description="Gnk2-homologous domain-containing protein" evidence="4">
    <location>
        <begin position="25"/>
        <end position="283"/>
    </location>
</feature>
<dbReference type="Proteomes" id="UP000242715">
    <property type="component" value="Unassembled WGS sequence"/>
</dbReference>
<dbReference type="CDD" id="cd23509">
    <property type="entry name" value="Gnk2-like"/>
    <property type="match status" value="2"/>
</dbReference>
<evidence type="ECO:0000259" key="5">
    <source>
        <dbReference type="PROSITE" id="PS51473"/>
    </source>
</evidence>
<evidence type="ECO:0000313" key="6">
    <source>
        <dbReference type="EMBL" id="GAU24850.1"/>
    </source>
</evidence>
<evidence type="ECO:0000256" key="1">
    <source>
        <dbReference type="ARBA" id="ARBA00022729"/>
    </source>
</evidence>
<feature type="domain" description="Gnk2-homologous" evidence="5">
    <location>
        <begin position="138"/>
        <end position="245"/>
    </location>
</feature>
<dbReference type="Gene3D" id="3.30.430.20">
    <property type="entry name" value="Gnk2 domain, C-X8-C-X2-C motif"/>
    <property type="match status" value="2"/>
</dbReference>
<evidence type="ECO:0000313" key="7">
    <source>
        <dbReference type="Proteomes" id="UP000242715"/>
    </source>
</evidence>
<dbReference type="AlphaFoldDB" id="A0A2Z6MMM5"/>
<feature type="domain" description="Gnk2-homologous" evidence="5">
    <location>
        <begin position="27"/>
        <end position="131"/>
    </location>
</feature>
<dbReference type="InterPro" id="IPR038408">
    <property type="entry name" value="GNK2_sf"/>
</dbReference>
<dbReference type="Pfam" id="PF01657">
    <property type="entry name" value="Stress-antifung"/>
    <property type="match status" value="2"/>
</dbReference>
<reference evidence="7" key="1">
    <citation type="journal article" date="2017" name="Front. Plant Sci.">
        <title>Climate Clever Clovers: New Paradigm to Reduce the Environmental Footprint of Ruminants by Breeding Low Methanogenic Forages Utilizing Haplotype Variation.</title>
        <authorList>
            <person name="Kaur P."/>
            <person name="Appels R."/>
            <person name="Bayer P.E."/>
            <person name="Keeble-Gagnere G."/>
            <person name="Wang J."/>
            <person name="Hirakawa H."/>
            <person name="Shirasawa K."/>
            <person name="Vercoe P."/>
            <person name="Stefanova K."/>
            <person name="Durmic Z."/>
            <person name="Nichols P."/>
            <person name="Revell C."/>
            <person name="Isobe S.N."/>
            <person name="Edwards D."/>
            <person name="Erskine W."/>
        </authorList>
    </citation>
    <scope>NUCLEOTIDE SEQUENCE [LARGE SCALE GENOMIC DNA]</scope>
    <source>
        <strain evidence="7">cv. Daliak</strain>
    </source>
</reference>
<evidence type="ECO:0000256" key="2">
    <source>
        <dbReference type="ARBA" id="ARBA00022737"/>
    </source>
</evidence>
<dbReference type="OrthoDB" id="1430181at2759"/>
<keyword evidence="3" id="KW-0472">Membrane</keyword>